<dbReference type="InterPro" id="IPR051879">
    <property type="entry name" value="C2H2-ZF_Maturation_Protein"/>
</dbReference>
<evidence type="ECO:0000256" key="4">
    <source>
        <dbReference type="ARBA" id="ARBA00022517"/>
    </source>
</evidence>
<keyword evidence="6 10" id="KW-0863">Zinc-finger</keyword>
<evidence type="ECO:0000313" key="14">
    <source>
        <dbReference type="Proteomes" id="UP000007014"/>
    </source>
</evidence>
<dbReference type="OMA" id="MKDHFRS"/>
<evidence type="ECO:0000256" key="9">
    <source>
        <dbReference type="ARBA" id="ARBA00038064"/>
    </source>
</evidence>
<keyword evidence="8" id="KW-0539">Nucleus</keyword>
<evidence type="ECO:0000256" key="11">
    <source>
        <dbReference type="SAM" id="MobiDB-lite"/>
    </source>
</evidence>
<evidence type="ECO:0000256" key="7">
    <source>
        <dbReference type="ARBA" id="ARBA00022833"/>
    </source>
</evidence>
<sequence>MSRQRSNKRARKRRERGPELDVIHKELRERGPFAAETEADWDLPGLGQFRCVVCSRYFISRNALDEHSVSKPHKRREKLLELEAPYTVGEARWAAGLGPAPF</sequence>
<dbReference type="EMBL" id="AP006494">
    <property type="protein sequence ID" value="BAM80722.1"/>
    <property type="molecule type" value="Genomic_DNA"/>
</dbReference>
<protein>
    <recommendedName>
        <fullName evidence="12">C2H2-type domain-containing protein</fullName>
    </recommendedName>
</protein>
<evidence type="ECO:0000256" key="5">
    <source>
        <dbReference type="ARBA" id="ARBA00022723"/>
    </source>
</evidence>
<feature type="domain" description="C2H2-type" evidence="12">
    <location>
        <begin position="49"/>
        <end position="78"/>
    </location>
</feature>
<evidence type="ECO:0000256" key="10">
    <source>
        <dbReference type="PROSITE-ProRule" id="PRU00042"/>
    </source>
</evidence>
<dbReference type="Pfam" id="PF12171">
    <property type="entry name" value="zf-C2H2_jaz"/>
    <property type="match status" value="1"/>
</dbReference>
<dbReference type="InterPro" id="IPR013087">
    <property type="entry name" value="Znf_C2H2_type"/>
</dbReference>
<evidence type="ECO:0000256" key="8">
    <source>
        <dbReference type="ARBA" id="ARBA00023242"/>
    </source>
</evidence>
<evidence type="ECO:0000256" key="2">
    <source>
        <dbReference type="ARBA" id="ARBA00004496"/>
    </source>
</evidence>
<reference evidence="13 14" key="1">
    <citation type="journal article" date="2004" name="Nature">
        <title>Genome sequence of the ultrasmall unicellular red alga Cyanidioschyzon merolae 10D.</title>
        <authorList>
            <person name="Matsuzaki M."/>
            <person name="Misumi O."/>
            <person name="Shin-i T."/>
            <person name="Maruyama S."/>
            <person name="Takahara M."/>
            <person name="Miyagishima S."/>
            <person name="Mori T."/>
            <person name="Nishida K."/>
            <person name="Yagisawa F."/>
            <person name="Nishida K."/>
            <person name="Yoshida Y."/>
            <person name="Nishimura Y."/>
            <person name="Nakao S."/>
            <person name="Kobayashi T."/>
            <person name="Momoyama Y."/>
            <person name="Higashiyama T."/>
            <person name="Minoda A."/>
            <person name="Sano M."/>
            <person name="Nomoto H."/>
            <person name="Oishi K."/>
            <person name="Hayashi H."/>
            <person name="Ohta F."/>
            <person name="Nishizaka S."/>
            <person name="Haga S."/>
            <person name="Miura S."/>
            <person name="Morishita T."/>
            <person name="Kabeya Y."/>
            <person name="Terasawa K."/>
            <person name="Suzuki Y."/>
            <person name="Ishii Y."/>
            <person name="Asakawa S."/>
            <person name="Takano H."/>
            <person name="Ohta N."/>
            <person name="Kuroiwa H."/>
            <person name="Tanaka K."/>
            <person name="Shimizu N."/>
            <person name="Sugano S."/>
            <person name="Sato N."/>
            <person name="Nozaki H."/>
            <person name="Ogasawara N."/>
            <person name="Kohara Y."/>
            <person name="Kuroiwa T."/>
        </authorList>
    </citation>
    <scope>NUCLEOTIDE SEQUENCE [LARGE SCALE GENOMIC DNA]</scope>
    <source>
        <strain evidence="13 14">10D</strain>
    </source>
</reference>
<organism evidence="13 14">
    <name type="scientific">Cyanidioschyzon merolae (strain NIES-3377 / 10D)</name>
    <name type="common">Unicellular red alga</name>
    <dbReference type="NCBI Taxonomy" id="280699"/>
    <lineage>
        <taxon>Eukaryota</taxon>
        <taxon>Rhodophyta</taxon>
        <taxon>Bangiophyceae</taxon>
        <taxon>Cyanidiales</taxon>
        <taxon>Cyanidiaceae</taxon>
        <taxon>Cyanidioschyzon</taxon>
    </lineage>
</organism>
<dbReference type="eggNOG" id="KOG3408">
    <property type="taxonomic scope" value="Eukaryota"/>
</dbReference>
<dbReference type="PANTHER" id="PTHR46095:SF1">
    <property type="entry name" value="ZINC FINGER PROTEIN 593"/>
    <property type="match status" value="1"/>
</dbReference>
<evidence type="ECO:0000256" key="1">
    <source>
        <dbReference type="ARBA" id="ARBA00004123"/>
    </source>
</evidence>
<name>M1VDA7_CYAM1</name>
<keyword evidence="3" id="KW-0963">Cytoplasm</keyword>
<keyword evidence="5" id="KW-0479">Metal-binding</keyword>
<evidence type="ECO:0000259" key="12">
    <source>
        <dbReference type="PROSITE" id="PS50157"/>
    </source>
</evidence>
<proteinExistence type="inferred from homology"/>
<dbReference type="SUPFAM" id="SSF57667">
    <property type="entry name" value="beta-beta-alpha zinc fingers"/>
    <property type="match status" value="1"/>
</dbReference>
<keyword evidence="4" id="KW-0690">Ribosome biogenesis</keyword>
<dbReference type="Gene3D" id="3.30.160.60">
    <property type="entry name" value="Classic Zinc Finger"/>
    <property type="match status" value="1"/>
</dbReference>
<dbReference type="Proteomes" id="UP000007014">
    <property type="component" value="Chromosome 12"/>
</dbReference>
<dbReference type="AlphaFoldDB" id="M1VDA7"/>
<dbReference type="KEGG" id="cme:CYME_CML111C"/>
<dbReference type="OrthoDB" id="24683at2759"/>
<dbReference type="Gramene" id="CML111CT">
    <property type="protein sequence ID" value="CML111CT"/>
    <property type="gene ID" value="CML111C"/>
</dbReference>
<dbReference type="GeneID" id="16994535"/>
<evidence type="ECO:0000256" key="6">
    <source>
        <dbReference type="ARBA" id="ARBA00022771"/>
    </source>
</evidence>
<dbReference type="GO" id="GO:0005737">
    <property type="term" value="C:cytoplasm"/>
    <property type="evidence" value="ECO:0007669"/>
    <property type="project" value="UniProtKB-SubCell"/>
</dbReference>
<feature type="region of interest" description="Disordered" evidence="11">
    <location>
        <begin position="1"/>
        <end position="22"/>
    </location>
</feature>
<comment type="similarity">
    <text evidence="9">Belongs to the ZNF593/BUD20 C2H2-type zinc-finger protein family.</text>
</comment>
<dbReference type="RefSeq" id="XP_005536758.1">
    <property type="nucleotide sequence ID" value="XM_005536701.1"/>
</dbReference>
<dbReference type="STRING" id="280699.M1VDA7"/>
<evidence type="ECO:0000256" key="3">
    <source>
        <dbReference type="ARBA" id="ARBA00022490"/>
    </source>
</evidence>
<dbReference type="SMART" id="SM00451">
    <property type="entry name" value="ZnF_U1"/>
    <property type="match status" value="1"/>
</dbReference>
<dbReference type="InterPro" id="IPR003604">
    <property type="entry name" value="Matrin/U1-like-C_Znf_C2H2"/>
</dbReference>
<keyword evidence="7" id="KW-0862">Zinc</keyword>
<dbReference type="GO" id="GO:0003676">
    <property type="term" value="F:nucleic acid binding"/>
    <property type="evidence" value="ECO:0007669"/>
    <property type="project" value="InterPro"/>
</dbReference>
<dbReference type="PROSITE" id="PS50157">
    <property type="entry name" value="ZINC_FINGER_C2H2_2"/>
    <property type="match status" value="1"/>
</dbReference>
<evidence type="ECO:0000313" key="13">
    <source>
        <dbReference type="EMBL" id="BAM80722.1"/>
    </source>
</evidence>
<dbReference type="PANTHER" id="PTHR46095">
    <property type="entry name" value="ZINC FINGER PROTEIN 593"/>
    <property type="match status" value="1"/>
</dbReference>
<feature type="compositionally biased region" description="Basic residues" evidence="11">
    <location>
        <begin position="1"/>
        <end position="15"/>
    </location>
</feature>
<gene>
    <name evidence="13" type="ORF">CYME_CML111C</name>
</gene>
<dbReference type="PROSITE" id="PS00028">
    <property type="entry name" value="ZINC_FINGER_C2H2_1"/>
    <property type="match status" value="1"/>
</dbReference>
<dbReference type="GO" id="GO:0005634">
    <property type="term" value="C:nucleus"/>
    <property type="evidence" value="ECO:0007669"/>
    <property type="project" value="UniProtKB-SubCell"/>
</dbReference>
<reference evidence="13 14" key="2">
    <citation type="journal article" date="2007" name="BMC Biol.">
        <title>A 100%-complete sequence reveals unusually simple genomic features in the hot-spring red alga Cyanidioschyzon merolae.</title>
        <authorList>
            <person name="Nozaki H."/>
            <person name="Takano H."/>
            <person name="Misumi O."/>
            <person name="Terasawa K."/>
            <person name="Matsuzaki M."/>
            <person name="Maruyama S."/>
            <person name="Nishida K."/>
            <person name="Yagisawa F."/>
            <person name="Yoshida Y."/>
            <person name="Fujiwara T."/>
            <person name="Takio S."/>
            <person name="Tamura K."/>
            <person name="Chung S.J."/>
            <person name="Nakamura S."/>
            <person name="Kuroiwa H."/>
            <person name="Tanaka K."/>
            <person name="Sato N."/>
            <person name="Kuroiwa T."/>
        </authorList>
    </citation>
    <scope>NUCLEOTIDE SEQUENCE [LARGE SCALE GENOMIC DNA]</scope>
    <source>
        <strain evidence="13 14">10D</strain>
    </source>
</reference>
<dbReference type="HOGENOM" id="CLU_117291_3_0_1"/>
<dbReference type="InterPro" id="IPR036236">
    <property type="entry name" value="Znf_C2H2_sf"/>
</dbReference>
<dbReference type="GO" id="GO:0042254">
    <property type="term" value="P:ribosome biogenesis"/>
    <property type="evidence" value="ECO:0007669"/>
    <property type="project" value="UniProtKB-KW"/>
</dbReference>
<accession>M1VDA7</accession>
<keyword evidence="14" id="KW-1185">Reference proteome</keyword>
<dbReference type="InterPro" id="IPR022755">
    <property type="entry name" value="Znf_C2H2_jaz"/>
</dbReference>
<comment type="subcellular location">
    <subcellularLocation>
        <location evidence="2">Cytoplasm</location>
    </subcellularLocation>
    <subcellularLocation>
        <location evidence="1">Nucleus</location>
    </subcellularLocation>
</comment>
<dbReference type="GO" id="GO:0008270">
    <property type="term" value="F:zinc ion binding"/>
    <property type="evidence" value="ECO:0007669"/>
    <property type="project" value="UniProtKB-KW"/>
</dbReference>